<gene>
    <name evidence="2" type="ORF">KDK_43380</name>
</gene>
<proteinExistence type="predicted"/>
<dbReference type="Proteomes" id="UP000287188">
    <property type="component" value="Unassembled WGS sequence"/>
</dbReference>
<protein>
    <submittedName>
        <fullName evidence="2">Deacylase</fullName>
    </submittedName>
</protein>
<dbReference type="InterPro" id="IPR036754">
    <property type="entry name" value="YbaK/aa-tRNA-synt-asso_dom_sf"/>
</dbReference>
<feature type="domain" description="YbaK/aminoacyl-tRNA synthetase-associated" evidence="1">
    <location>
        <begin position="28"/>
        <end position="143"/>
    </location>
</feature>
<dbReference type="RefSeq" id="WP_126552205.1">
    <property type="nucleotide sequence ID" value="NZ_BIFS01000001.1"/>
</dbReference>
<evidence type="ECO:0000313" key="2">
    <source>
        <dbReference type="EMBL" id="GCE20538.1"/>
    </source>
</evidence>
<organism evidence="2 3">
    <name type="scientific">Dictyobacter kobayashii</name>
    <dbReference type="NCBI Taxonomy" id="2014872"/>
    <lineage>
        <taxon>Bacteria</taxon>
        <taxon>Bacillati</taxon>
        <taxon>Chloroflexota</taxon>
        <taxon>Ktedonobacteria</taxon>
        <taxon>Ktedonobacterales</taxon>
        <taxon>Dictyobacteraceae</taxon>
        <taxon>Dictyobacter</taxon>
    </lineage>
</organism>
<dbReference type="Pfam" id="PF04073">
    <property type="entry name" value="tRNA_edit"/>
    <property type="match status" value="1"/>
</dbReference>
<accession>A0A402AMW9</accession>
<dbReference type="Gene3D" id="3.90.960.10">
    <property type="entry name" value="YbaK/aminoacyl-tRNA synthetase-associated domain"/>
    <property type="match status" value="1"/>
</dbReference>
<dbReference type="GO" id="GO:0002161">
    <property type="term" value="F:aminoacyl-tRNA deacylase activity"/>
    <property type="evidence" value="ECO:0007669"/>
    <property type="project" value="InterPro"/>
</dbReference>
<name>A0A402AMW9_9CHLR</name>
<dbReference type="EMBL" id="BIFS01000001">
    <property type="protein sequence ID" value="GCE20538.1"/>
    <property type="molecule type" value="Genomic_DNA"/>
</dbReference>
<sequence length="159" mass="18031">MQCKEKMETYLHEHQVPFKEQHHTRTFSALTIAESEHIPGKKMAKTVVMQIDGQMMCFVLPAAYYVDLDKVRAIMGAKEVSLAHEDEFELTFPDCEVGTMPPFGNLYGISVYVDKSLAAEDMITFAVGTYTDTMSIKYTDFEQLVHPHVAVFARSQVDL</sequence>
<dbReference type="SUPFAM" id="SSF55826">
    <property type="entry name" value="YbaK/ProRS associated domain"/>
    <property type="match status" value="1"/>
</dbReference>
<comment type="caution">
    <text evidence="2">The sequence shown here is derived from an EMBL/GenBank/DDBJ whole genome shotgun (WGS) entry which is preliminary data.</text>
</comment>
<keyword evidence="3" id="KW-1185">Reference proteome</keyword>
<dbReference type="OrthoDB" id="9786549at2"/>
<reference evidence="3" key="1">
    <citation type="submission" date="2018-12" db="EMBL/GenBank/DDBJ databases">
        <title>Tengunoibacter tsumagoiensis gen. nov., sp. nov., Dictyobacter kobayashii sp. nov., D. alpinus sp. nov., and D. joshuensis sp. nov. and description of Dictyobacteraceae fam. nov. within the order Ktedonobacterales isolated from Tengu-no-mugimeshi.</title>
        <authorList>
            <person name="Wang C.M."/>
            <person name="Zheng Y."/>
            <person name="Sakai Y."/>
            <person name="Toyoda A."/>
            <person name="Minakuchi Y."/>
            <person name="Abe K."/>
            <person name="Yokota A."/>
            <person name="Yabe S."/>
        </authorList>
    </citation>
    <scope>NUCLEOTIDE SEQUENCE [LARGE SCALE GENOMIC DNA]</scope>
    <source>
        <strain evidence="3">Uno11</strain>
    </source>
</reference>
<evidence type="ECO:0000313" key="3">
    <source>
        <dbReference type="Proteomes" id="UP000287188"/>
    </source>
</evidence>
<dbReference type="CDD" id="cd04332">
    <property type="entry name" value="YbaK_like"/>
    <property type="match status" value="1"/>
</dbReference>
<dbReference type="AlphaFoldDB" id="A0A402AMW9"/>
<evidence type="ECO:0000259" key="1">
    <source>
        <dbReference type="Pfam" id="PF04073"/>
    </source>
</evidence>
<dbReference type="InterPro" id="IPR007214">
    <property type="entry name" value="YbaK/aa-tRNA-synth-assoc-dom"/>
</dbReference>